<dbReference type="STRING" id="401562.NS365_22350"/>
<dbReference type="Pfam" id="PF05962">
    <property type="entry name" value="HutD"/>
    <property type="match status" value="1"/>
</dbReference>
<dbReference type="RefSeq" id="WP_058635737.1">
    <property type="nucleotide sequence ID" value="NZ_LDPZ01000033.1"/>
</dbReference>
<dbReference type="InterPro" id="IPR014710">
    <property type="entry name" value="RmlC-like_jellyroll"/>
</dbReference>
<evidence type="ECO:0000313" key="2">
    <source>
        <dbReference type="Proteomes" id="UP000078272"/>
    </source>
</evidence>
<dbReference type="InterPro" id="IPR010282">
    <property type="entry name" value="Uncharacterised_HutD/Ves"/>
</dbReference>
<reference evidence="1 2" key="1">
    <citation type="journal article" date="2016" name="Front. Microbiol.">
        <title>Genomic Resource of Rice Seed Associated Bacteria.</title>
        <authorList>
            <person name="Midha S."/>
            <person name="Bansal K."/>
            <person name="Sharma S."/>
            <person name="Kumar N."/>
            <person name="Patil P.P."/>
            <person name="Chaudhry V."/>
            <person name="Patil P.B."/>
        </authorList>
    </citation>
    <scope>NUCLEOTIDE SEQUENCE [LARGE SCALE GENOMIC DNA]</scope>
    <source>
        <strain evidence="1 2">NS226</strain>
    </source>
</reference>
<dbReference type="PATRIC" id="fig|401562.3.peg.2816"/>
<dbReference type="CDD" id="cd20293">
    <property type="entry name" value="cupin_HutD_N"/>
    <property type="match status" value="1"/>
</dbReference>
<dbReference type="EMBL" id="LDPZ01000033">
    <property type="protein sequence ID" value="KTQ91805.1"/>
    <property type="molecule type" value="Genomic_DNA"/>
</dbReference>
<dbReference type="SUPFAM" id="SSF51182">
    <property type="entry name" value="RmlC-like cupins"/>
    <property type="match status" value="1"/>
</dbReference>
<accession>A0A175R5I2</accession>
<sequence>MRVLKSAELKRMAWKNGGGETVEVFVHPPGAGLSDFDWRVSMAHVAADGPFSCFEGIDRTLALLEGEGMRLAIEGQGEVLLTPASPPLSFPADAPTQAALSGGPITDLNVMTRRGVLWHQVERLVVAEGESLLLPPRPARWWLLLATGSCRIEASGESVSLAVHDSLMGEGALPTLAIHPAETPVTLFAITIAP</sequence>
<dbReference type="PANTHER" id="PTHR37943">
    <property type="entry name" value="PROTEIN VES"/>
    <property type="match status" value="1"/>
</dbReference>
<comment type="caution">
    <text evidence="1">The sequence shown here is derived from an EMBL/GenBank/DDBJ whole genome shotgun (WGS) entry which is preliminary data.</text>
</comment>
<evidence type="ECO:0000313" key="1">
    <source>
        <dbReference type="EMBL" id="KTQ91805.1"/>
    </source>
</evidence>
<dbReference type="Gene3D" id="2.60.120.10">
    <property type="entry name" value="Jelly Rolls"/>
    <property type="match status" value="1"/>
</dbReference>
<gene>
    <name evidence="1" type="ORF">NS226_15540</name>
</gene>
<name>A0A175R5I2_9HYPH</name>
<evidence type="ECO:0008006" key="3">
    <source>
        <dbReference type="Google" id="ProtNLM"/>
    </source>
</evidence>
<protein>
    <recommendedName>
        <fullName evidence="3">HutD-family protein</fullName>
    </recommendedName>
</protein>
<dbReference type="Proteomes" id="UP000078272">
    <property type="component" value="Unassembled WGS sequence"/>
</dbReference>
<dbReference type="OrthoDB" id="9800082at2"/>
<proteinExistence type="predicted"/>
<dbReference type="PANTHER" id="PTHR37943:SF1">
    <property type="entry name" value="PROTEIN VES"/>
    <property type="match status" value="1"/>
</dbReference>
<dbReference type="AlphaFoldDB" id="A0A175R5I2"/>
<organism evidence="1 2">
    <name type="scientific">Aureimonas ureilytica</name>
    <dbReference type="NCBI Taxonomy" id="401562"/>
    <lineage>
        <taxon>Bacteria</taxon>
        <taxon>Pseudomonadati</taxon>
        <taxon>Pseudomonadota</taxon>
        <taxon>Alphaproteobacteria</taxon>
        <taxon>Hyphomicrobiales</taxon>
        <taxon>Aurantimonadaceae</taxon>
        <taxon>Aureimonas</taxon>
    </lineage>
</organism>
<dbReference type="InterPro" id="IPR011051">
    <property type="entry name" value="RmlC_Cupin_sf"/>
</dbReference>